<dbReference type="InterPro" id="IPR011249">
    <property type="entry name" value="Metalloenz_LuxS/M16"/>
</dbReference>
<feature type="domain" description="Peptidase M16C associated" evidence="1">
    <location>
        <begin position="494"/>
        <end position="740"/>
    </location>
</feature>
<dbReference type="Pfam" id="PF05193">
    <property type="entry name" value="Peptidase_M16_C"/>
    <property type="match status" value="1"/>
</dbReference>
<dbReference type="InterPro" id="IPR007863">
    <property type="entry name" value="Peptidase_M16_C"/>
</dbReference>
<dbReference type="Proteomes" id="UP000005947">
    <property type="component" value="Unassembled WGS sequence"/>
</dbReference>
<proteinExistence type="predicted"/>
<dbReference type="eggNOG" id="COG1026">
    <property type="taxonomic scope" value="Bacteria"/>
</dbReference>
<dbReference type="PANTHER" id="PTHR43016:SF13">
    <property type="entry name" value="PRESEQUENCE PROTEASE, MITOCHONDRIAL"/>
    <property type="match status" value="1"/>
</dbReference>
<dbReference type="GO" id="GO:0046872">
    <property type="term" value="F:metal ion binding"/>
    <property type="evidence" value="ECO:0007669"/>
    <property type="project" value="InterPro"/>
</dbReference>
<reference evidence="2 3" key="1">
    <citation type="submission" date="2011-02" db="EMBL/GenBank/DDBJ databases">
        <authorList>
            <person name="Muzny D."/>
            <person name="Qin X."/>
            <person name="Buhay C."/>
            <person name="Dugan-Rocha S."/>
            <person name="Ding Y."/>
            <person name="Chen G."/>
            <person name="Hawes A."/>
            <person name="Holder M."/>
            <person name="Jhangiani S."/>
            <person name="Johnson A."/>
            <person name="Khan Z."/>
            <person name="Li Z."/>
            <person name="Liu W."/>
            <person name="Liu X."/>
            <person name="Perez L."/>
            <person name="Shen H."/>
            <person name="Wang Q."/>
            <person name="Watt J."/>
            <person name="Xi L."/>
            <person name="Xin Y."/>
            <person name="Zhou J."/>
            <person name="Deng J."/>
            <person name="Jiang H."/>
            <person name="Liu Y."/>
            <person name="Qu J."/>
            <person name="Song X.-Z."/>
            <person name="Zhang L."/>
            <person name="Villasana D."/>
            <person name="Johnson A."/>
            <person name="Liu J."/>
            <person name="Liyanage D."/>
            <person name="Lorensuhewa L."/>
            <person name="Robinson T."/>
            <person name="Song A."/>
            <person name="Song B.-B."/>
            <person name="Dinh H."/>
            <person name="Thornton R."/>
            <person name="Coyle M."/>
            <person name="Francisco L."/>
            <person name="Jackson L."/>
            <person name="Javaid M."/>
            <person name="Korchina V."/>
            <person name="Kovar C."/>
            <person name="Mata R."/>
            <person name="Mathew T."/>
            <person name="Ngo R."/>
            <person name="Nguyen L."/>
            <person name="Nguyen N."/>
            <person name="Okwuonu G."/>
            <person name="Ongeri F."/>
            <person name="Pham C."/>
            <person name="Simmons D."/>
            <person name="Wilczek-Boney K."/>
            <person name="Hale W."/>
            <person name="Jakkamsetti A."/>
            <person name="Pham P."/>
            <person name="Ruth R."/>
            <person name="San Lucas F."/>
            <person name="Warren J."/>
            <person name="Zhang J."/>
            <person name="Zhao Z."/>
            <person name="Zhou C."/>
            <person name="Zhu D."/>
            <person name="Lee S."/>
            <person name="Bess C."/>
            <person name="Blankenburg K."/>
            <person name="Forbes L."/>
            <person name="Fu Q."/>
            <person name="Gubbala S."/>
            <person name="Hirani K."/>
            <person name="Jayaseelan J.C."/>
            <person name="Lara F."/>
            <person name="Munidasa M."/>
            <person name="Palculict T."/>
            <person name="Patil S."/>
            <person name="Pu L.-L."/>
            <person name="Saada N."/>
            <person name="Tang L."/>
            <person name="Weissenberger G."/>
            <person name="Zhu Y."/>
            <person name="Hemphill L."/>
            <person name="Shang Y."/>
            <person name="Youmans B."/>
            <person name="Ayvaz T."/>
            <person name="Ross M."/>
            <person name="Santibanez J."/>
            <person name="Aqrawi P."/>
            <person name="Gross S."/>
            <person name="Joshi V."/>
            <person name="Fowler G."/>
            <person name="Nazareth L."/>
            <person name="Reid J."/>
            <person name="Worley K."/>
            <person name="Petrosino J."/>
            <person name="Highlander S."/>
            <person name="Gibbs R."/>
        </authorList>
    </citation>
    <scope>NUCLEOTIDE SEQUENCE [LARGE SCALE GENOMIC DNA]</scope>
    <source>
        <strain evidence="2 3">DSM 15829</strain>
    </source>
</reference>
<dbReference type="RefSeq" id="WP_006302439.1">
    <property type="nucleotide sequence ID" value="NZ_ACGK02000001.1"/>
</dbReference>
<evidence type="ECO:0000313" key="2">
    <source>
        <dbReference type="EMBL" id="EGF23369.1"/>
    </source>
</evidence>
<keyword evidence="2" id="KW-0378">Hydrolase</keyword>
<comment type="caution">
    <text evidence="2">The sequence shown here is derived from an EMBL/GenBank/DDBJ whole genome shotgun (WGS) entry which is preliminary data.</text>
</comment>
<dbReference type="SMART" id="SM01264">
    <property type="entry name" value="M16C_associated"/>
    <property type="match status" value="1"/>
</dbReference>
<organism evidence="2 3">
    <name type="scientific">Fannyhessea vaginae DSM 15829</name>
    <dbReference type="NCBI Taxonomy" id="525256"/>
    <lineage>
        <taxon>Bacteria</taxon>
        <taxon>Bacillati</taxon>
        <taxon>Actinomycetota</taxon>
        <taxon>Coriobacteriia</taxon>
        <taxon>Coriobacteriales</taxon>
        <taxon>Atopobiaceae</taxon>
        <taxon>Fannyhessea</taxon>
    </lineage>
</organism>
<evidence type="ECO:0000313" key="3">
    <source>
        <dbReference type="Proteomes" id="UP000005947"/>
    </source>
</evidence>
<dbReference type="Pfam" id="PF08367">
    <property type="entry name" value="M16C_assoc"/>
    <property type="match status" value="1"/>
</dbReference>
<dbReference type="SUPFAM" id="SSF63411">
    <property type="entry name" value="LuxS/MPP-like metallohydrolase"/>
    <property type="match status" value="4"/>
</dbReference>
<keyword evidence="3" id="KW-1185">Reference proteome</keyword>
<dbReference type="EC" id="3.4.24.-" evidence="2"/>
<dbReference type="OrthoDB" id="9762027at2"/>
<dbReference type="Pfam" id="PF22516">
    <property type="entry name" value="PreP_C"/>
    <property type="match status" value="1"/>
</dbReference>
<dbReference type="GO" id="GO:0016485">
    <property type="term" value="P:protein processing"/>
    <property type="evidence" value="ECO:0007669"/>
    <property type="project" value="TreeGrafter"/>
</dbReference>
<dbReference type="AlphaFoldDB" id="F1T3S5"/>
<dbReference type="InterPro" id="IPR055130">
    <property type="entry name" value="PreP_C"/>
</dbReference>
<dbReference type="Gene3D" id="3.30.830.10">
    <property type="entry name" value="Metalloenzyme, LuxS/M16 peptidase-like"/>
    <property type="match status" value="4"/>
</dbReference>
<dbReference type="GeneID" id="93211073"/>
<evidence type="ECO:0000259" key="1">
    <source>
        <dbReference type="SMART" id="SM01264"/>
    </source>
</evidence>
<protein>
    <submittedName>
        <fullName evidence="2">Peptidase M16 inactive domain protein</fullName>
        <ecNumber evidence="2">3.4.24.-</ecNumber>
    </submittedName>
</protein>
<accession>F1T3S5</accession>
<sequence>MHTVHAHNHTTNHQNNLDDRLNTHQSVQDFTQPIAELTVGTVHHNFEVIDVQELSELNGYAYIFTHKPSKARALWIACADNNKSFTIGFKTPPTDSTGVFHILEHSVLCGSQKYRVKEPFVHLLKTSMQTFLNAMTFPDKTIYPVSSTNQKDLMNLTDIYLDAVLHPNIYHEPHIFEQEGWHLEAQDSQSPFSYNGVVLNEMRGSLSNPDTMAYHKLNEALFPDTCYKYVSGGDINHIPDLSYEAFLDAHARHYKLDNSYTILYGNLSIDAMLNKINEHFIHADERTQQAPNKLELQKSVTPKLTQFTMKTTPDNAVINLGYVIGTYQDRNRVLAASIISDVLCSTNESPLKKAVLDAGLGSDVSCAVVDGCLQPQLIFQLKGARPQSAHKFRELIETKCAQYAQTGLDKARIQAALSQTEFILREGDWDNYSDGVAISIQALNGWLYNDAAALDYLRYQHGIDEMKAGLEHGYFEKLLESIVCKSTHNAEVELIAVADMDTTEEQKLQKLKDVSSDEEIERLIAHTQELKRLQETPDSPDALATLPQLHVSDIDAAPKETPVQLEQHHNISYLYHDIATHQIAYLYAYFDLSCIEYRDMCYVGILQEVLGKLSTSTYSADELDVACERKLGECSAFCSIYHNFNDLSKVYPYFVVHASALSENINHLIELPSDIWTNTQFSELDKIKSLLTQRKISMEQGFISSGHACVSERLASKRIPSAALVDQIEGVSHYIFLKELLDNWESSKESVAKKLSQLAQTLFTANNVQVSFTGSKDDYQRFISHRMQFVGEGSPNASEEHSSKNVLSIPALHPQNEAFIIPSHVNFVGADCADVHFDAQTIGASLISARVLSLDYLWNNVRVLSGAYGCGFTRTAYGYSRFWSYRDPSIDTTLTTYAKSFEWLRAWDPTQSELEGYIVSCTASLDAPIKPYAQARRQDSEILSHKPQNWQEMIRASQLTCTSKDIHDLATKWIDDAQNMNVCVFGSQESVDSSDVVFDKVIKLIDA</sequence>
<dbReference type="EMBL" id="ACGK02000001">
    <property type="protein sequence ID" value="EGF23369.1"/>
    <property type="molecule type" value="Genomic_DNA"/>
</dbReference>
<dbReference type="GO" id="GO:0004222">
    <property type="term" value="F:metalloendopeptidase activity"/>
    <property type="evidence" value="ECO:0007669"/>
    <property type="project" value="TreeGrafter"/>
</dbReference>
<dbReference type="PANTHER" id="PTHR43016">
    <property type="entry name" value="PRESEQUENCE PROTEASE"/>
    <property type="match status" value="1"/>
</dbReference>
<dbReference type="InterPro" id="IPR013578">
    <property type="entry name" value="Peptidase_M16C_assoc"/>
</dbReference>
<name>F1T3S5_9ACTN</name>
<gene>
    <name evidence="2" type="ORF">HMPREF0091_10316</name>
</gene>